<dbReference type="GO" id="GO:0016788">
    <property type="term" value="F:hydrolase activity, acting on ester bonds"/>
    <property type="evidence" value="ECO:0007669"/>
    <property type="project" value="InterPro"/>
</dbReference>
<dbReference type="AlphaFoldDB" id="A0A2I0AJV0"/>
<keyword evidence="4" id="KW-1185">Reference proteome</keyword>
<comment type="function">
    <text evidence="1">Involved in inositol deacylation of GPI-anchored proteins which plays important roles in the quality control and ER-associated degradation of GPI-anchored proteins.</text>
</comment>
<keyword evidence="1" id="KW-1133">Transmembrane helix</keyword>
<keyword evidence="1" id="KW-0378">Hydrolase</keyword>
<dbReference type="Proteomes" id="UP000236161">
    <property type="component" value="Unassembled WGS sequence"/>
</dbReference>
<keyword evidence="1" id="KW-0653">Protein transport</keyword>
<dbReference type="EC" id="3.1.-.-" evidence="1"/>
<reference evidence="3 4" key="1">
    <citation type="journal article" date="2017" name="Nature">
        <title>The Apostasia genome and the evolution of orchids.</title>
        <authorList>
            <person name="Zhang G.Q."/>
            <person name="Liu K.W."/>
            <person name="Li Z."/>
            <person name="Lohaus R."/>
            <person name="Hsiao Y.Y."/>
            <person name="Niu S.C."/>
            <person name="Wang J.Y."/>
            <person name="Lin Y.C."/>
            <person name="Xu Q."/>
            <person name="Chen L.J."/>
            <person name="Yoshida K."/>
            <person name="Fujiwara S."/>
            <person name="Wang Z.W."/>
            <person name="Zhang Y.Q."/>
            <person name="Mitsuda N."/>
            <person name="Wang M."/>
            <person name="Liu G.H."/>
            <person name="Pecoraro L."/>
            <person name="Huang H.X."/>
            <person name="Xiao X.J."/>
            <person name="Lin M."/>
            <person name="Wu X.Y."/>
            <person name="Wu W.L."/>
            <person name="Chen Y.Y."/>
            <person name="Chang S.B."/>
            <person name="Sakamoto S."/>
            <person name="Ohme-Takagi M."/>
            <person name="Yagi M."/>
            <person name="Zeng S.J."/>
            <person name="Shen C.Y."/>
            <person name="Yeh C.M."/>
            <person name="Luo Y.B."/>
            <person name="Tsai W.C."/>
            <person name="Van de Peer Y."/>
            <person name="Liu Z.J."/>
        </authorList>
    </citation>
    <scope>NUCLEOTIDE SEQUENCE [LARGE SCALE GENOMIC DNA]</scope>
    <source>
        <strain evidence="4">cv. Shenzhen</strain>
        <tissue evidence="3">Stem</tissue>
    </source>
</reference>
<dbReference type="EMBL" id="KZ451977">
    <property type="protein sequence ID" value="PKA55842.1"/>
    <property type="molecule type" value="Genomic_DNA"/>
</dbReference>
<keyword evidence="1" id="KW-0472">Membrane</keyword>
<organism evidence="3 4">
    <name type="scientific">Apostasia shenzhenica</name>
    <dbReference type="NCBI Taxonomy" id="1088818"/>
    <lineage>
        <taxon>Eukaryota</taxon>
        <taxon>Viridiplantae</taxon>
        <taxon>Streptophyta</taxon>
        <taxon>Embryophyta</taxon>
        <taxon>Tracheophyta</taxon>
        <taxon>Spermatophyta</taxon>
        <taxon>Magnoliopsida</taxon>
        <taxon>Liliopsida</taxon>
        <taxon>Asparagales</taxon>
        <taxon>Orchidaceae</taxon>
        <taxon>Apostasioideae</taxon>
        <taxon>Apostasia</taxon>
    </lineage>
</organism>
<feature type="transmembrane region" description="Helical" evidence="1">
    <location>
        <begin position="873"/>
        <end position="892"/>
    </location>
</feature>
<comment type="subcellular location">
    <subcellularLocation>
        <location evidence="1">Endoplasmic reticulum membrane</location>
    </subcellularLocation>
</comment>
<protein>
    <recommendedName>
        <fullName evidence="1">GPI inositol-deacylase</fullName>
        <ecNumber evidence="1">3.1.-.-</ecNumber>
    </recommendedName>
</protein>
<feature type="transmembrane region" description="Helical" evidence="1">
    <location>
        <begin position="904"/>
        <end position="923"/>
    </location>
</feature>
<dbReference type="PANTHER" id="PTHR47346">
    <property type="entry name" value="HYDROLASES, ACTING ON ESTER BOND"/>
    <property type="match status" value="1"/>
</dbReference>
<evidence type="ECO:0000259" key="2">
    <source>
        <dbReference type="Pfam" id="PF07819"/>
    </source>
</evidence>
<keyword evidence="1" id="KW-0813">Transport</keyword>
<proteinExistence type="inferred from homology"/>
<keyword evidence="1" id="KW-0256">Endoplasmic reticulum</keyword>
<evidence type="ECO:0000313" key="3">
    <source>
        <dbReference type="EMBL" id="PKA55842.1"/>
    </source>
</evidence>
<feature type="transmembrane region" description="Helical" evidence="1">
    <location>
        <begin position="967"/>
        <end position="984"/>
    </location>
</feature>
<evidence type="ECO:0000313" key="4">
    <source>
        <dbReference type="Proteomes" id="UP000236161"/>
    </source>
</evidence>
<comment type="similarity">
    <text evidence="1">Belongs to the GPI inositol-deacylase family.</text>
</comment>
<feature type="transmembrane region" description="Helical" evidence="1">
    <location>
        <begin position="944"/>
        <end position="961"/>
    </location>
</feature>
<dbReference type="GO" id="GO:0005789">
    <property type="term" value="C:endoplasmic reticulum membrane"/>
    <property type="evidence" value="ECO:0007669"/>
    <property type="project" value="UniProtKB-SubCell"/>
</dbReference>
<dbReference type="STRING" id="1088818.A0A2I0AJV0"/>
<dbReference type="SUPFAM" id="SSF53474">
    <property type="entry name" value="alpha/beta-Hydrolases"/>
    <property type="match status" value="1"/>
</dbReference>
<dbReference type="GO" id="GO:0015031">
    <property type="term" value="P:protein transport"/>
    <property type="evidence" value="ECO:0007669"/>
    <property type="project" value="UniProtKB-KW"/>
</dbReference>
<dbReference type="InterPro" id="IPR029058">
    <property type="entry name" value="AB_hydrolase_fold"/>
</dbReference>
<feature type="domain" description="GPI inositol-deacylase PGAP1-like alpha/beta" evidence="2">
    <location>
        <begin position="80"/>
        <end position="367"/>
    </location>
</feature>
<dbReference type="Gene3D" id="3.40.50.1820">
    <property type="entry name" value="alpha/beta hydrolase"/>
    <property type="match status" value="1"/>
</dbReference>
<dbReference type="PANTHER" id="PTHR47346:SF1">
    <property type="entry name" value="GPI INOSITOL-DEACYLASE"/>
    <property type="match status" value="1"/>
</dbReference>
<dbReference type="InterPro" id="IPR012908">
    <property type="entry name" value="PGAP1-ab_dom-like"/>
</dbReference>
<gene>
    <name evidence="3" type="ORF">AXF42_Ash018749</name>
</gene>
<dbReference type="Pfam" id="PF07819">
    <property type="entry name" value="PGAP1"/>
    <property type="match status" value="1"/>
</dbReference>
<feature type="transmembrane region" description="Helical" evidence="1">
    <location>
        <begin position="686"/>
        <end position="706"/>
    </location>
</feature>
<keyword evidence="1" id="KW-0812">Transmembrane</keyword>
<name>A0A2I0AJV0_9ASPA</name>
<feature type="transmembrane region" description="Helical" evidence="1">
    <location>
        <begin position="735"/>
        <end position="753"/>
    </location>
</feature>
<sequence length="1005" mass="111245">MLGFMANCRVGALVAVFLLVGLTGLYELLKPVPSGCMMTYMYPTYIPISTPSNVSSDKYGLFLYHEGWKKIDFAEHIKKLDGVPVLFIPGNGGSYKQARCRNPFSFCVRSLAAESSRAYQGGPLEPTFYQEASFLQVVGEHNVLSEDLDAFNYPTKYTRMLDWFAVDLEGEHSALDGRILEEHAHYVVYSIHRILDLYQHSHEARLKQGADVAGSVPSSVILVGHSMGGFVARAAVVHPHLRNSAVETILTLSSPHQAPPVALQPSLGCYFSQVNDEWKKRFMMQSNLPDHVPSRKELFHVVVISISGGINDCQIRSKLASLDGIVPSTHGFMIASSSMKNVWLSMEHQTILWCNQFVVQMSHTLLTLINPATGEPFSNPQKRLLVFTRMLQTGLPQSLGWLKPMQSSWALQNVPFNDVKDGLQMNAFSSCPPLFHWAQDVLEKDLYIQSTTVTVLAMDGRRRWLDIKSLGLNGEGHFVFVTNLAPCSGVRLHLWPEKGQSLLGDELPLGKRVLEVTSKMVQIPAGPAPRQIEPGSQSEQAAPSALLVLKPEEMHGYRFLTISVGPRPTVSGRPPPATSMAVGQFFNPKNGEKEFSPILLLHTVLVKEEMFLKEDHPLALNLSFAVSLGVWPVTLSLRTEGCGLKDSAGHMDQSSLCRLRCFPPVAIAWNSVSGLHVIPNVYSETVVVDSSAAIIGFMVTVVLFALMRQAHAWELDLHVPSVLATVELNLRIPRAFLLLVALPIFTSLLLSLLTTHGPPPLIVQILRSNPSLVVASLTIPLVCFVHPALGLIVLLLHHAFQCHTTLCSFSQRREFTDPKTLSSSSPASKSKSNDALKSVLSLEDAPNSDPSSSPNSAKSFGQSQLETFNCKHGMLILHLLATLMFIPSLSAWLQRIGMGQSFPWFIDSSLCIGVILHGLAGSLRENYFLSIRLPGIRHCEFRQSIMYLVAGYYSFFCALTSAPYKTFYAIAIIGVCSFCLTILYRRYQDVGNNHYRNNRKHSHKH</sequence>
<accession>A0A2I0AJV0</accession>
<feature type="transmembrane region" description="Helical" evidence="1">
    <location>
        <begin position="773"/>
        <end position="796"/>
    </location>
</feature>
<evidence type="ECO:0000256" key="1">
    <source>
        <dbReference type="RuleBase" id="RU365011"/>
    </source>
</evidence>
<dbReference type="OrthoDB" id="348976at2759"/>